<keyword evidence="2" id="KW-0479">Metal-binding</keyword>
<dbReference type="Pfam" id="PF05699">
    <property type="entry name" value="Dimer_Tnp_hAT"/>
    <property type="match status" value="1"/>
</dbReference>
<dbReference type="InterPro" id="IPR008906">
    <property type="entry name" value="HATC_C_dom"/>
</dbReference>
<evidence type="ECO:0000313" key="7">
    <source>
        <dbReference type="EMBL" id="CAD5223700.1"/>
    </source>
</evidence>
<evidence type="ECO:0000256" key="5">
    <source>
        <dbReference type="ARBA" id="ARBA00023242"/>
    </source>
</evidence>
<evidence type="ECO:0000256" key="4">
    <source>
        <dbReference type="ARBA" id="ARBA00022833"/>
    </source>
</evidence>
<dbReference type="SUPFAM" id="SSF53098">
    <property type="entry name" value="Ribonuclease H-like"/>
    <property type="match status" value="1"/>
</dbReference>
<name>A0A811L644_9BILA</name>
<dbReference type="EMBL" id="CAJFDH010000005">
    <property type="protein sequence ID" value="CAD5223700.1"/>
    <property type="molecule type" value="Genomic_DNA"/>
</dbReference>
<keyword evidence="3" id="KW-0863">Zinc-finger</keyword>
<proteinExistence type="predicted"/>
<evidence type="ECO:0000313" key="8">
    <source>
        <dbReference type="Proteomes" id="UP000614601"/>
    </source>
</evidence>
<keyword evidence="4" id="KW-0862">Zinc</keyword>
<reference evidence="7" key="1">
    <citation type="submission" date="2020-09" db="EMBL/GenBank/DDBJ databases">
        <authorList>
            <person name="Kikuchi T."/>
        </authorList>
    </citation>
    <scope>NUCLEOTIDE SEQUENCE</scope>
    <source>
        <strain evidence="7">SH1</strain>
    </source>
</reference>
<comment type="subcellular location">
    <subcellularLocation>
        <location evidence="1">Nucleus</location>
    </subcellularLocation>
</comment>
<dbReference type="GO" id="GO:0005634">
    <property type="term" value="C:nucleus"/>
    <property type="evidence" value="ECO:0007669"/>
    <property type="project" value="UniProtKB-SubCell"/>
</dbReference>
<dbReference type="InterPro" id="IPR012337">
    <property type="entry name" value="RNaseH-like_sf"/>
</dbReference>
<dbReference type="Proteomes" id="UP000783686">
    <property type="component" value="Unassembled WGS sequence"/>
</dbReference>
<dbReference type="PANTHER" id="PTHR46481:SF10">
    <property type="entry name" value="ZINC FINGER BED DOMAIN-CONTAINING PROTEIN 39"/>
    <property type="match status" value="1"/>
</dbReference>
<sequence length="353" mass="39746">MVSDGASSMRAAFRENFDEGEIMVVDSGEENVDNEDNLSVETLATNEDTDYGIEERSIDNASDGAENFNLWCACHRLNLVVKELLKEKNVESMRMRVFRVVNKFSRSPAVCYALKQRAGKGLLFPVNTRWLSMILSMERICQIVRYVNEIAELEGYDTISDKDVKLMTELVNLLGPIRELILQLQTKPNGIPRQSDLTISVLAVAIPALVETYQATQIKLLEIDDIPQRPSSQMTNAQGFGLSFVTDVDEDTVTTERHEGTTIDAEFESFLIEVVKGSYNNWDSSISFWIDNEQKWPRLSAISLAALTVPAASVNVEQFFSRLQAVTQSNFCNSKHALIRQKMLMGFNSPYSE</sequence>
<protein>
    <recommendedName>
        <fullName evidence="6">HAT C-terminal dimerisation domain-containing protein</fullName>
    </recommendedName>
</protein>
<gene>
    <name evidence="7" type="ORF">BOKJ2_LOCUS10470</name>
</gene>
<keyword evidence="5" id="KW-0539">Nucleus</keyword>
<evidence type="ECO:0000256" key="1">
    <source>
        <dbReference type="ARBA" id="ARBA00004123"/>
    </source>
</evidence>
<evidence type="ECO:0000256" key="3">
    <source>
        <dbReference type="ARBA" id="ARBA00022771"/>
    </source>
</evidence>
<evidence type="ECO:0000259" key="6">
    <source>
        <dbReference type="Pfam" id="PF05699"/>
    </source>
</evidence>
<comment type="caution">
    <text evidence="7">The sequence shown here is derived from an EMBL/GenBank/DDBJ whole genome shotgun (WGS) entry which is preliminary data.</text>
</comment>
<dbReference type="InterPro" id="IPR052035">
    <property type="entry name" value="ZnF_BED_domain_contain"/>
</dbReference>
<dbReference type="GO" id="GO:0008270">
    <property type="term" value="F:zinc ion binding"/>
    <property type="evidence" value="ECO:0007669"/>
    <property type="project" value="UniProtKB-KW"/>
</dbReference>
<dbReference type="AlphaFoldDB" id="A0A811L644"/>
<dbReference type="PANTHER" id="PTHR46481">
    <property type="entry name" value="ZINC FINGER BED DOMAIN-CONTAINING PROTEIN 4"/>
    <property type="match status" value="1"/>
</dbReference>
<dbReference type="EMBL" id="CAJFCW020000005">
    <property type="protein sequence ID" value="CAG9118525.1"/>
    <property type="molecule type" value="Genomic_DNA"/>
</dbReference>
<accession>A0A811L644</accession>
<dbReference type="Proteomes" id="UP000614601">
    <property type="component" value="Unassembled WGS sequence"/>
</dbReference>
<evidence type="ECO:0000256" key="2">
    <source>
        <dbReference type="ARBA" id="ARBA00022723"/>
    </source>
</evidence>
<organism evidence="7 8">
    <name type="scientific">Bursaphelenchus okinawaensis</name>
    <dbReference type="NCBI Taxonomy" id="465554"/>
    <lineage>
        <taxon>Eukaryota</taxon>
        <taxon>Metazoa</taxon>
        <taxon>Ecdysozoa</taxon>
        <taxon>Nematoda</taxon>
        <taxon>Chromadorea</taxon>
        <taxon>Rhabditida</taxon>
        <taxon>Tylenchina</taxon>
        <taxon>Tylenchomorpha</taxon>
        <taxon>Aphelenchoidea</taxon>
        <taxon>Aphelenchoididae</taxon>
        <taxon>Bursaphelenchus</taxon>
    </lineage>
</organism>
<keyword evidence="8" id="KW-1185">Reference proteome</keyword>
<dbReference type="GO" id="GO:0046983">
    <property type="term" value="F:protein dimerization activity"/>
    <property type="evidence" value="ECO:0007669"/>
    <property type="project" value="InterPro"/>
</dbReference>
<feature type="domain" description="HAT C-terminal dimerisation" evidence="6">
    <location>
        <begin position="285"/>
        <end position="326"/>
    </location>
</feature>
<dbReference type="OrthoDB" id="10057873at2759"/>